<comment type="caution">
    <text evidence="1">The sequence shown here is derived from an EMBL/GenBank/DDBJ whole genome shotgun (WGS) entry which is preliminary data.</text>
</comment>
<dbReference type="EMBL" id="NXLQ01000028">
    <property type="protein sequence ID" value="RDU62830.1"/>
    <property type="molecule type" value="Genomic_DNA"/>
</dbReference>
<evidence type="ECO:0000313" key="2">
    <source>
        <dbReference type="Proteomes" id="UP000256379"/>
    </source>
</evidence>
<proteinExistence type="predicted"/>
<name>A0A3D8ICM5_9HELI</name>
<evidence type="ECO:0000313" key="1">
    <source>
        <dbReference type="EMBL" id="RDU62830.1"/>
    </source>
</evidence>
<dbReference type="RefSeq" id="WP_115543667.1">
    <property type="nucleotide sequence ID" value="NZ_NXLQ01000028.1"/>
</dbReference>
<reference evidence="1 2" key="1">
    <citation type="submission" date="2018-04" db="EMBL/GenBank/DDBJ databases">
        <title>Novel Campyloabacter and Helicobacter Species and Strains.</title>
        <authorList>
            <person name="Mannion A.J."/>
            <person name="Shen Z."/>
            <person name="Fox J.G."/>
        </authorList>
    </citation>
    <scope>NUCLEOTIDE SEQUENCE [LARGE SCALE GENOMIC DNA]</scope>
    <source>
        <strain evidence="1 2">MIT 17-337</strain>
    </source>
</reference>
<protein>
    <submittedName>
        <fullName evidence="1">Uncharacterized protein</fullName>
    </submittedName>
</protein>
<dbReference type="AlphaFoldDB" id="A0A3D8ICM5"/>
<gene>
    <name evidence="1" type="ORF">CQA53_08975</name>
</gene>
<accession>A0A3D8ICM5</accession>
<organism evidence="1 2">
    <name type="scientific">Helicobacter didelphidarum</name>
    <dbReference type="NCBI Taxonomy" id="2040648"/>
    <lineage>
        <taxon>Bacteria</taxon>
        <taxon>Pseudomonadati</taxon>
        <taxon>Campylobacterota</taxon>
        <taxon>Epsilonproteobacteria</taxon>
        <taxon>Campylobacterales</taxon>
        <taxon>Helicobacteraceae</taxon>
        <taxon>Helicobacter</taxon>
    </lineage>
</organism>
<sequence>MSLIHSKEIQKVINRLNKKQYNKIYEYNLVELQKHFTNKSDFKEFILDELCEIDVEYWDCIDKDLINHYSFKLQCFAYSLIDEIFFRDKEAKEAFKNKIFPDVIGKLSELQREYKNVEIKKEKD</sequence>
<keyword evidence="2" id="KW-1185">Reference proteome</keyword>
<dbReference type="Proteomes" id="UP000256379">
    <property type="component" value="Unassembled WGS sequence"/>
</dbReference>